<dbReference type="OrthoDB" id="1750790at2759"/>
<dbReference type="InterPro" id="IPR025836">
    <property type="entry name" value="Zn_knuckle_CX2CX4HX4C"/>
</dbReference>
<accession>A0A314U9S3</accession>
<organism evidence="4 5">
    <name type="scientific">Prunus yedoensis var. nudiflora</name>
    <dbReference type="NCBI Taxonomy" id="2094558"/>
    <lineage>
        <taxon>Eukaryota</taxon>
        <taxon>Viridiplantae</taxon>
        <taxon>Streptophyta</taxon>
        <taxon>Embryophyta</taxon>
        <taxon>Tracheophyta</taxon>
        <taxon>Spermatophyta</taxon>
        <taxon>Magnoliopsida</taxon>
        <taxon>eudicotyledons</taxon>
        <taxon>Gunneridae</taxon>
        <taxon>Pentapetalae</taxon>
        <taxon>rosids</taxon>
        <taxon>fabids</taxon>
        <taxon>Rosales</taxon>
        <taxon>Rosaceae</taxon>
        <taxon>Amygdaloideae</taxon>
        <taxon>Amygdaleae</taxon>
        <taxon>Prunus</taxon>
    </lineage>
</organism>
<feature type="region of interest" description="Disordered" evidence="2">
    <location>
        <begin position="144"/>
        <end position="217"/>
    </location>
</feature>
<feature type="region of interest" description="Disordered" evidence="2">
    <location>
        <begin position="287"/>
        <end position="312"/>
    </location>
</feature>
<keyword evidence="1" id="KW-0479">Metal-binding</keyword>
<feature type="compositionally biased region" description="Polar residues" evidence="2">
    <location>
        <begin position="192"/>
        <end position="213"/>
    </location>
</feature>
<evidence type="ECO:0000256" key="2">
    <source>
        <dbReference type="SAM" id="MobiDB-lite"/>
    </source>
</evidence>
<dbReference type="Proteomes" id="UP000250321">
    <property type="component" value="Unassembled WGS sequence"/>
</dbReference>
<name>A0A314U9S3_PRUYE</name>
<feature type="compositionally biased region" description="Basic and acidic residues" evidence="2">
    <location>
        <begin position="172"/>
        <end position="191"/>
    </location>
</feature>
<proteinExistence type="predicted"/>
<dbReference type="EMBL" id="PJQY01003829">
    <property type="protein sequence ID" value="PQM34165.1"/>
    <property type="molecule type" value="Genomic_DNA"/>
</dbReference>
<dbReference type="PANTHER" id="PTHR31286:SF178">
    <property type="entry name" value="DUF4283 DOMAIN-CONTAINING PROTEIN"/>
    <property type="match status" value="1"/>
</dbReference>
<sequence>MKFCCSIHRWPEDSAVEDIQFNMIPFWVQVRGVPLNLCHMENMTKIGQRLCEVIDFEDPAQARGFLRIRALINSQLPLPTGFWLKRRDGIESWVEFQFERLSDFCFQCGRLGHALKSCTFSPPPEGNAGYGKWTRATIIREYHDPKPENLFKQERRNAGARNPKTVQGLTTRDNEPRREDMREEHAPHLDTRNNGQNLDSRPTGSDTDLQTSPHMGHISSRGLLRTLHLLTGVPPNSNSDQILLLTKDNGQKSPFSLQELNTISDPSWNTARIDSQVPRGGREHMKVQLSKGQTTKEKVARSGPSVEGEYQDLSPLGSSTLMGQQLNTTNSKNTCHVEALLNGMGLKRISHTNEVELGQSPNKKQKGPSLDKTQQEQNDERPQRRNIKPLRYSKHGKAKITDLASVENLTEVLVNQADNWEVAEKQH</sequence>
<protein>
    <recommendedName>
        <fullName evidence="3">CCHC-type domain-containing protein</fullName>
    </recommendedName>
</protein>
<dbReference type="PANTHER" id="PTHR31286">
    <property type="entry name" value="GLYCINE-RICH CELL WALL STRUCTURAL PROTEIN 1.8-LIKE"/>
    <property type="match status" value="1"/>
</dbReference>
<evidence type="ECO:0000256" key="1">
    <source>
        <dbReference type="PROSITE-ProRule" id="PRU00047"/>
    </source>
</evidence>
<dbReference type="PROSITE" id="PS50158">
    <property type="entry name" value="ZF_CCHC"/>
    <property type="match status" value="1"/>
</dbReference>
<comment type="caution">
    <text evidence="4">The sequence shown here is derived from an EMBL/GenBank/DDBJ whole genome shotgun (WGS) entry which is preliminary data.</text>
</comment>
<dbReference type="STRING" id="2094558.A0A314U9S3"/>
<gene>
    <name evidence="4" type="ORF">Pyn_37935</name>
</gene>
<keyword evidence="5" id="KW-1185">Reference proteome</keyword>
<keyword evidence="1" id="KW-0862">Zinc</keyword>
<dbReference type="GO" id="GO:0008270">
    <property type="term" value="F:zinc ion binding"/>
    <property type="evidence" value="ECO:0007669"/>
    <property type="project" value="UniProtKB-KW"/>
</dbReference>
<feature type="compositionally biased region" description="Basic residues" evidence="2">
    <location>
        <begin position="384"/>
        <end position="398"/>
    </location>
</feature>
<keyword evidence="1" id="KW-0863">Zinc-finger</keyword>
<feature type="domain" description="CCHC-type" evidence="3">
    <location>
        <begin position="105"/>
        <end position="118"/>
    </location>
</feature>
<dbReference type="GO" id="GO:0003676">
    <property type="term" value="F:nucleic acid binding"/>
    <property type="evidence" value="ECO:0007669"/>
    <property type="project" value="InterPro"/>
</dbReference>
<feature type="compositionally biased region" description="Basic and acidic residues" evidence="2">
    <location>
        <begin position="144"/>
        <end position="157"/>
    </location>
</feature>
<dbReference type="AlphaFoldDB" id="A0A314U9S3"/>
<evidence type="ECO:0000313" key="4">
    <source>
        <dbReference type="EMBL" id="PQM34165.1"/>
    </source>
</evidence>
<dbReference type="InterPro" id="IPR040256">
    <property type="entry name" value="At4g02000-like"/>
</dbReference>
<dbReference type="Pfam" id="PF14392">
    <property type="entry name" value="zf-CCHC_4"/>
    <property type="match status" value="1"/>
</dbReference>
<evidence type="ECO:0000259" key="3">
    <source>
        <dbReference type="PROSITE" id="PS50158"/>
    </source>
</evidence>
<feature type="region of interest" description="Disordered" evidence="2">
    <location>
        <begin position="352"/>
        <end position="398"/>
    </location>
</feature>
<reference evidence="4 5" key="1">
    <citation type="submission" date="2018-02" db="EMBL/GenBank/DDBJ databases">
        <title>Draft genome of wild Prunus yedoensis var. nudiflora.</title>
        <authorList>
            <person name="Baek S."/>
            <person name="Kim J.-H."/>
            <person name="Choi K."/>
            <person name="Kim G.-B."/>
            <person name="Cho A."/>
            <person name="Jang H."/>
            <person name="Shin C.-H."/>
            <person name="Yu H.-J."/>
            <person name="Mun J.-H."/>
        </authorList>
    </citation>
    <scope>NUCLEOTIDE SEQUENCE [LARGE SCALE GENOMIC DNA]</scope>
    <source>
        <strain evidence="5">cv. Jeju island</strain>
        <tissue evidence="4">Leaf</tissue>
    </source>
</reference>
<evidence type="ECO:0000313" key="5">
    <source>
        <dbReference type="Proteomes" id="UP000250321"/>
    </source>
</evidence>
<dbReference type="InterPro" id="IPR001878">
    <property type="entry name" value="Znf_CCHC"/>
</dbReference>